<dbReference type="Proteomes" id="UP001432322">
    <property type="component" value="Unassembled WGS sequence"/>
</dbReference>
<evidence type="ECO:0000313" key="1">
    <source>
        <dbReference type="EMBL" id="GMT35434.1"/>
    </source>
</evidence>
<protein>
    <submittedName>
        <fullName evidence="1">Uncharacterized protein</fullName>
    </submittedName>
</protein>
<accession>A0AAV5WTB2</accession>
<sequence>MYCECAHMDTSARGFSCLGLGSVIDPLLQTSLAVHSSLNRRQSCVFSQRSGEEFVEEPEDVEEREIGQSNLISDEESGAVGVQELFVSSEEGNDFLVHESTEDLDLNFFALLVKPRLQLDEEIFNAHHHLIHLCLFPFVLSCQIELLRQISLDCSRLRQFLSPVDLEHRQLAVRHTTLHCDPLSSVDSLVLEGNSRLHEDEPDRFRSSHEVEVDQLVRVGHV</sequence>
<gene>
    <name evidence="1" type="ORF">PFISCL1PPCAC_26731</name>
</gene>
<dbReference type="EMBL" id="BTSY01000007">
    <property type="protein sequence ID" value="GMT35434.1"/>
    <property type="molecule type" value="Genomic_DNA"/>
</dbReference>
<comment type="caution">
    <text evidence="1">The sequence shown here is derived from an EMBL/GenBank/DDBJ whole genome shotgun (WGS) entry which is preliminary data.</text>
</comment>
<evidence type="ECO:0000313" key="2">
    <source>
        <dbReference type="Proteomes" id="UP001432322"/>
    </source>
</evidence>
<organism evidence="1 2">
    <name type="scientific">Pristionchus fissidentatus</name>
    <dbReference type="NCBI Taxonomy" id="1538716"/>
    <lineage>
        <taxon>Eukaryota</taxon>
        <taxon>Metazoa</taxon>
        <taxon>Ecdysozoa</taxon>
        <taxon>Nematoda</taxon>
        <taxon>Chromadorea</taxon>
        <taxon>Rhabditida</taxon>
        <taxon>Rhabditina</taxon>
        <taxon>Diplogasteromorpha</taxon>
        <taxon>Diplogasteroidea</taxon>
        <taxon>Neodiplogasteridae</taxon>
        <taxon>Pristionchus</taxon>
    </lineage>
</organism>
<name>A0AAV5WTB2_9BILA</name>
<reference evidence="1" key="1">
    <citation type="submission" date="2023-10" db="EMBL/GenBank/DDBJ databases">
        <title>Genome assembly of Pristionchus species.</title>
        <authorList>
            <person name="Yoshida K."/>
            <person name="Sommer R.J."/>
        </authorList>
    </citation>
    <scope>NUCLEOTIDE SEQUENCE</scope>
    <source>
        <strain evidence="1">RS5133</strain>
    </source>
</reference>
<dbReference type="AlphaFoldDB" id="A0AAV5WTB2"/>
<proteinExistence type="predicted"/>
<keyword evidence="2" id="KW-1185">Reference proteome</keyword>